<feature type="region of interest" description="Disordered" evidence="1">
    <location>
        <begin position="456"/>
        <end position="479"/>
    </location>
</feature>
<feature type="transmembrane region" description="Helical" evidence="2">
    <location>
        <begin position="93"/>
        <end position="112"/>
    </location>
</feature>
<proteinExistence type="predicted"/>
<dbReference type="AlphaFoldDB" id="A0A8H7LZ74"/>
<evidence type="ECO:0000256" key="2">
    <source>
        <dbReference type="SAM" id="Phobius"/>
    </source>
</evidence>
<protein>
    <submittedName>
        <fullName evidence="3">Uncharacterized protein</fullName>
    </submittedName>
</protein>
<dbReference type="EMBL" id="JACYCD010000009">
    <property type="protein sequence ID" value="KAF8714444.1"/>
    <property type="molecule type" value="Genomic_DNA"/>
</dbReference>
<feature type="transmembrane region" description="Helical" evidence="2">
    <location>
        <begin position="124"/>
        <end position="145"/>
    </location>
</feature>
<feature type="transmembrane region" description="Helical" evidence="2">
    <location>
        <begin position="55"/>
        <end position="81"/>
    </location>
</feature>
<sequence length="479" mass="52928">MSTNTDDLPSTNIGDPLVSNLRVATFSIAAFDFIQTIPGEIKLYRRQVAQGRMSLVCFLFIVVRYVSVVSLILNGIGFYATSFDIESCSRYRLAAPVTKMFAGFASQGLIFLRTWAISRKSRLVLIILSALCIITLPMMVIGNVYKRERMFILPDSLRLVIDLKPYSACQKRVVCIIQFVSRPRLNRFRDNRCIAKQNAGTFNSAPMYYGAMAGFDIIACGIATYYLIDLNANAAMSKFTKKVMQHGMFYAFGTTLCNIIVLLGTSHVKYVEKLGAFLSVAVTMIMAQRLVLATQSIKVPPPALEHIAITDRMPTLSSDVTSLSPRTAKTGHFHDFAKLTVVDERDETPSQTNSDRTPPPHFVIEIEQPPPSHPRLLDPRTPARDETTSFLSSRALRSSTIPTSGDIRGSSKRSQALGQADTFELDVRVHTETVHVVESQRRQSVTGSIGSLGTYIEEGKHTDGDGKPAVATGWERAAV</sequence>
<feature type="region of interest" description="Disordered" evidence="1">
    <location>
        <begin position="366"/>
        <end position="418"/>
    </location>
</feature>
<name>A0A8H7LZ74_9AGAM</name>
<feature type="transmembrane region" description="Helical" evidence="2">
    <location>
        <begin position="207"/>
        <end position="228"/>
    </location>
</feature>
<organism evidence="3 4">
    <name type="scientific">Rhizoctonia solani</name>
    <dbReference type="NCBI Taxonomy" id="456999"/>
    <lineage>
        <taxon>Eukaryota</taxon>
        <taxon>Fungi</taxon>
        <taxon>Dikarya</taxon>
        <taxon>Basidiomycota</taxon>
        <taxon>Agaricomycotina</taxon>
        <taxon>Agaricomycetes</taxon>
        <taxon>Cantharellales</taxon>
        <taxon>Ceratobasidiaceae</taxon>
        <taxon>Rhizoctonia</taxon>
    </lineage>
</organism>
<feature type="non-terminal residue" evidence="3">
    <location>
        <position position="479"/>
    </location>
</feature>
<keyword evidence="2" id="KW-1133">Transmembrane helix</keyword>
<feature type="compositionally biased region" description="Basic and acidic residues" evidence="1">
    <location>
        <begin position="457"/>
        <end position="466"/>
    </location>
</feature>
<reference evidence="3" key="1">
    <citation type="submission" date="2020-09" db="EMBL/GenBank/DDBJ databases">
        <title>Comparative genome analyses of four rice-infecting Rhizoctonia solani isolates reveal extensive enrichment of homogalacturonan modification genes.</title>
        <authorList>
            <person name="Lee D.-Y."/>
            <person name="Jeon J."/>
            <person name="Kim K.-T."/>
            <person name="Cheong K."/>
            <person name="Song H."/>
            <person name="Choi G."/>
            <person name="Ko J."/>
            <person name="Opiyo S.O."/>
            <person name="Zuo S."/>
            <person name="Madhav S."/>
            <person name="Lee Y.-H."/>
            <person name="Wang G.-L."/>
        </authorList>
    </citation>
    <scope>NUCLEOTIDE SEQUENCE</scope>
    <source>
        <strain evidence="3">AG1-IA WGL</strain>
    </source>
</reference>
<gene>
    <name evidence="3" type="ORF">RHS03_00251</name>
</gene>
<feature type="compositionally biased region" description="Polar residues" evidence="1">
    <location>
        <begin position="388"/>
        <end position="403"/>
    </location>
</feature>
<keyword evidence="2" id="KW-0472">Membrane</keyword>
<comment type="caution">
    <text evidence="3">The sequence shown here is derived from an EMBL/GenBank/DDBJ whole genome shotgun (WGS) entry which is preliminary data.</text>
</comment>
<evidence type="ECO:0000256" key="1">
    <source>
        <dbReference type="SAM" id="MobiDB-lite"/>
    </source>
</evidence>
<feature type="compositionally biased region" description="Basic and acidic residues" evidence="1">
    <location>
        <begin position="375"/>
        <end position="387"/>
    </location>
</feature>
<keyword evidence="2" id="KW-0812">Transmembrane</keyword>
<dbReference type="Proteomes" id="UP000602905">
    <property type="component" value="Unassembled WGS sequence"/>
</dbReference>
<evidence type="ECO:0000313" key="3">
    <source>
        <dbReference type="EMBL" id="KAF8714444.1"/>
    </source>
</evidence>
<evidence type="ECO:0000313" key="4">
    <source>
        <dbReference type="Proteomes" id="UP000602905"/>
    </source>
</evidence>
<feature type="transmembrane region" description="Helical" evidence="2">
    <location>
        <begin position="249"/>
        <end position="268"/>
    </location>
</feature>
<dbReference type="OrthoDB" id="3346251at2759"/>
<accession>A0A8H7LZ74</accession>